<accession>A0A2G9YSG0</accession>
<dbReference type="InterPro" id="IPR050155">
    <property type="entry name" value="HAD-like_hydrolase_sf"/>
</dbReference>
<dbReference type="InterPro" id="IPR023214">
    <property type="entry name" value="HAD_sf"/>
</dbReference>
<dbReference type="GO" id="GO:0008967">
    <property type="term" value="F:phosphoglycolate phosphatase activity"/>
    <property type="evidence" value="ECO:0007669"/>
    <property type="project" value="TreeGrafter"/>
</dbReference>
<dbReference type="Gene3D" id="1.10.150.240">
    <property type="entry name" value="Putative phosphatase, domain 2"/>
    <property type="match status" value="1"/>
</dbReference>
<gene>
    <name evidence="1" type="ORF">COX38_02085</name>
</gene>
<name>A0A2G9YSG0_9BACT</name>
<dbReference type="PANTHER" id="PTHR43434">
    <property type="entry name" value="PHOSPHOGLYCOLATE PHOSPHATASE"/>
    <property type="match status" value="1"/>
</dbReference>
<dbReference type="PANTHER" id="PTHR43434:SF1">
    <property type="entry name" value="PHOSPHOGLYCOLATE PHOSPHATASE"/>
    <property type="match status" value="1"/>
</dbReference>
<reference evidence="1 2" key="1">
    <citation type="submission" date="2017-09" db="EMBL/GenBank/DDBJ databases">
        <title>Depth-based differentiation of microbial function through sediment-hosted aquifers and enrichment of novel symbionts in the deep terrestrial subsurface.</title>
        <authorList>
            <person name="Probst A.J."/>
            <person name="Ladd B."/>
            <person name="Jarett J.K."/>
            <person name="Geller-Mcgrath D.E."/>
            <person name="Sieber C.M."/>
            <person name="Emerson J.B."/>
            <person name="Anantharaman K."/>
            <person name="Thomas B.C."/>
            <person name="Malmstrom R."/>
            <person name="Stieglmeier M."/>
            <person name="Klingl A."/>
            <person name="Woyke T."/>
            <person name="Ryan C.M."/>
            <person name="Banfield J.F."/>
        </authorList>
    </citation>
    <scope>NUCLEOTIDE SEQUENCE [LARGE SCALE GENOMIC DNA]</scope>
    <source>
        <strain evidence="1">CG23_combo_of_CG06-09_8_20_14_all_39_25</strain>
    </source>
</reference>
<evidence type="ECO:0000313" key="2">
    <source>
        <dbReference type="Proteomes" id="UP000229054"/>
    </source>
</evidence>
<dbReference type="SFLD" id="SFLDG01129">
    <property type="entry name" value="C1.5:_HAD__Beta-PGM__Phosphata"/>
    <property type="match status" value="1"/>
</dbReference>
<evidence type="ECO:0000313" key="1">
    <source>
        <dbReference type="EMBL" id="PIP22166.1"/>
    </source>
</evidence>
<dbReference type="InterPro" id="IPR036412">
    <property type="entry name" value="HAD-like_sf"/>
</dbReference>
<dbReference type="Gene3D" id="3.40.50.1000">
    <property type="entry name" value="HAD superfamily/HAD-like"/>
    <property type="match status" value="1"/>
</dbReference>
<sequence>MEQKNLLRIVKTWKISDKPEYRGFRCASCQKYIHKAWHHQLRTGGYRTPVHFCNLCKAKLNTLRMKGVFKTFTCDNCGKKMYKSWHVWSKKGGILAEAHFCKNCGDKLGIDRKIKGVIYDLDGTIVSTTKIHEAAWLYAGEKFNVPISKEMLLNQKGISTEAAAKMILPRNKKYLLRKFIKAKQKYVIDNINKAILFPGILKVINQLTRKGYKIWICTSALKARVEEILNIFTSLKKIKNNIIWCEMYRKGKPSPEALNLTTKKMGLAKTEVYYIGDAFSDYKTSAAAKVKFIYFCPNIRNRDKRIPKPIPIISSHKEIFKLLK</sequence>
<comment type="caution">
    <text evidence="1">The sequence shown here is derived from an EMBL/GenBank/DDBJ whole genome shotgun (WGS) entry which is preliminary data.</text>
</comment>
<protein>
    <recommendedName>
        <fullName evidence="3">HAD family hydrolase</fullName>
    </recommendedName>
</protein>
<dbReference type="AlphaFoldDB" id="A0A2G9YSG0"/>
<dbReference type="GO" id="GO:0005829">
    <property type="term" value="C:cytosol"/>
    <property type="evidence" value="ECO:0007669"/>
    <property type="project" value="TreeGrafter"/>
</dbReference>
<dbReference type="InterPro" id="IPR023198">
    <property type="entry name" value="PGP-like_dom2"/>
</dbReference>
<organism evidence="1 2">
    <name type="scientific">Candidatus Nealsonbacteria bacterium CG23_combo_of_CG06-09_8_20_14_all_39_25</name>
    <dbReference type="NCBI Taxonomy" id="1974723"/>
    <lineage>
        <taxon>Bacteria</taxon>
        <taxon>Candidatus Nealsoniibacteriota</taxon>
    </lineage>
</organism>
<proteinExistence type="predicted"/>
<dbReference type="InterPro" id="IPR041492">
    <property type="entry name" value="HAD_2"/>
</dbReference>
<dbReference type="Pfam" id="PF13419">
    <property type="entry name" value="HAD_2"/>
    <property type="match status" value="1"/>
</dbReference>
<dbReference type="EMBL" id="PCRN01000070">
    <property type="protein sequence ID" value="PIP22166.1"/>
    <property type="molecule type" value="Genomic_DNA"/>
</dbReference>
<evidence type="ECO:0008006" key="3">
    <source>
        <dbReference type="Google" id="ProtNLM"/>
    </source>
</evidence>
<dbReference type="SFLD" id="SFLDS00003">
    <property type="entry name" value="Haloacid_Dehalogenase"/>
    <property type="match status" value="1"/>
</dbReference>
<dbReference type="GO" id="GO:0006281">
    <property type="term" value="P:DNA repair"/>
    <property type="evidence" value="ECO:0007669"/>
    <property type="project" value="TreeGrafter"/>
</dbReference>
<dbReference type="SUPFAM" id="SSF56784">
    <property type="entry name" value="HAD-like"/>
    <property type="match status" value="1"/>
</dbReference>
<dbReference type="Proteomes" id="UP000229054">
    <property type="component" value="Unassembled WGS sequence"/>
</dbReference>